<feature type="domain" description="Ig-like" evidence="12">
    <location>
        <begin position="90"/>
        <end position="198"/>
    </location>
</feature>
<reference evidence="14" key="1">
    <citation type="journal article" date="2013" name="Nat. Biotechnol.">
        <title>Chinese hamster genome sequenced from sorted chromosomes.</title>
        <authorList>
            <person name="Brinkrolf K."/>
            <person name="Rupp O."/>
            <person name="Laux H."/>
            <person name="Kollin F."/>
            <person name="Ernst W."/>
            <person name="Linke B."/>
            <person name="Kofler R."/>
            <person name="Romand S."/>
            <person name="Hesse F."/>
            <person name="Budach W.E."/>
            <person name="Galosy S."/>
            <person name="Muller D."/>
            <person name="Noll T."/>
            <person name="Wienberg J."/>
            <person name="Jostock T."/>
            <person name="Leonard M."/>
            <person name="Grillari J."/>
            <person name="Tauch A."/>
            <person name="Goesmann A."/>
            <person name="Helk B."/>
            <person name="Mott J.E."/>
            <person name="Puhler A."/>
            <person name="Borth N."/>
        </authorList>
    </citation>
    <scope>NUCLEOTIDE SEQUENCE [LARGE SCALE GENOMIC DNA]</scope>
    <source>
        <strain evidence="14">17A/GY</strain>
    </source>
</reference>
<accession>A0A061I7T4</accession>
<dbReference type="FunFam" id="2.60.40.10:FF:000910">
    <property type="entry name" value="T-lymphocyte activation antigen CD80"/>
    <property type="match status" value="1"/>
</dbReference>
<evidence type="ECO:0000256" key="5">
    <source>
        <dbReference type="ARBA" id="ARBA00022989"/>
    </source>
</evidence>
<dbReference type="SMART" id="SM00409">
    <property type="entry name" value="IG"/>
    <property type="match status" value="1"/>
</dbReference>
<keyword evidence="6 11" id="KW-0472">Membrane</keyword>
<evidence type="ECO:0000256" key="6">
    <source>
        <dbReference type="ARBA" id="ARBA00023136"/>
    </source>
</evidence>
<dbReference type="InterPro" id="IPR051713">
    <property type="entry name" value="T-cell_Activation_Regulation"/>
</dbReference>
<evidence type="ECO:0000256" key="1">
    <source>
        <dbReference type="ARBA" id="ARBA00004251"/>
    </source>
</evidence>
<comment type="subcellular location">
    <subcellularLocation>
        <location evidence="1">Cell membrane</location>
        <topology evidence="1">Single-pass type I membrane protein</topology>
    </subcellularLocation>
</comment>
<dbReference type="InterPro" id="IPR013106">
    <property type="entry name" value="Ig_V-set"/>
</dbReference>
<feature type="domain" description="Ig-like" evidence="12">
    <location>
        <begin position="211"/>
        <end position="296"/>
    </location>
</feature>
<evidence type="ECO:0000256" key="9">
    <source>
        <dbReference type="ARBA" id="ARBA00023180"/>
    </source>
</evidence>
<dbReference type="PANTHER" id="PTHR25466">
    <property type="entry name" value="T-LYMPHOCYTE ACTIVATION ANTIGEN"/>
    <property type="match status" value="1"/>
</dbReference>
<dbReference type="Pfam" id="PF08205">
    <property type="entry name" value="C2-set_2"/>
    <property type="match status" value="1"/>
</dbReference>
<dbReference type="InterPro" id="IPR003599">
    <property type="entry name" value="Ig_sub"/>
</dbReference>
<evidence type="ECO:0000256" key="10">
    <source>
        <dbReference type="ARBA" id="ARBA00023319"/>
    </source>
</evidence>
<dbReference type="EMBL" id="KE675784">
    <property type="protein sequence ID" value="ERE74767.1"/>
    <property type="molecule type" value="Genomic_DNA"/>
</dbReference>
<dbReference type="GO" id="GO:0009897">
    <property type="term" value="C:external side of plasma membrane"/>
    <property type="evidence" value="ECO:0007669"/>
    <property type="project" value="TreeGrafter"/>
</dbReference>
<dbReference type="SUPFAM" id="SSF48726">
    <property type="entry name" value="Immunoglobulin"/>
    <property type="match status" value="2"/>
</dbReference>
<evidence type="ECO:0000256" key="7">
    <source>
        <dbReference type="ARBA" id="ARBA00023157"/>
    </source>
</evidence>
<dbReference type="Proteomes" id="UP000030759">
    <property type="component" value="Unassembled WGS sequence"/>
</dbReference>
<sequence length="358" mass="40514">MLFTQVILTEIISFWPLNYDSGFINTLRATLLEKDAHRDTASPVGRTCPFSPAKSSGQKVYALQGTRRNNAWEMGLSGPFSLPVQAQPGPDKISNLLGIVQMSKSVKEKVSLPCGYNFSYEEADMLQMRIYWQKDNEMVLSFISKKTEVWPQYENRTLLDIDDNFRLMILPLFLSDRGTYTCVVQKREKGSFVLKHLTSVELSVRADFPVPNITQFGEPSADIKRIMCFASGGFPKPRLTWLEDGKELSGINTTVSQDPESQLYTVSSKLDFNMTYNHSIVCHIAYGDSQVSKNFTWEKPPEAPPDRNHQVFYVIIVLVVPFAICIVHRCFRRRNTTSRKGNNGIYLGPAEVSTGQNV</sequence>
<evidence type="ECO:0000259" key="12">
    <source>
        <dbReference type="PROSITE" id="PS50835"/>
    </source>
</evidence>
<dbReference type="CDD" id="cd16083">
    <property type="entry name" value="IgC1_CD80"/>
    <property type="match status" value="1"/>
</dbReference>
<dbReference type="GO" id="GO:0007166">
    <property type="term" value="P:cell surface receptor signaling pathway"/>
    <property type="evidence" value="ECO:0007669"/>
    <property type="project" value="TreeGrafter"/>
</dbReference>
<evidence type="ECO:0000256" key="3">
    <source>
        <dbReference type="ARBA" id="ARBA00022692"/>
    </source>
</evidence>
<dbReference type="GO" id="GO:0015026">
    <property type="term" value="F:coreceptor activity"/>
    <property type="evidence" value="ECO:0007669"/>
    <property type="project" value="InterPro"/>
</dbReference>
<keyword evidence="8" id="KW-0675">Receptor</keyword>
<proteinExistence type="predicted"/>
<dbReference type="PANTHER" id="PTHR25466:SF4">
    <property type="entry name" value="T-LYMPHOCYTE ACTIVATION ANTIGEN CD80"/>
    <property type="match status" value="1"/>
</dbReference>
<evidence type="ECO:0000313" key="13">
    <source>
        <dbReference type="EMBL" id="ERE74767.1"/>
    </source>
</evidence>
<dbReference type="Gene3D" id="2.60.40.10">
    <property type="entry name" value="Immunoglobulins"/>
    <property type="match status" value="2"/>
</dbReference>
<dbReference type="InterPro" id="IPR037676">
    <property type="entry name" value="CD80_IgC"/>
</dbReference>
<dbReference type="GO" id="GO:0042130">
    <property type="term" value="P:negative regulation of T cell proliferation"/>
    <property type="evidence" value="ECO:0007669"/>
    <property type="project" value="TreeGrafter"/>
</dbReference>
<dbReference type="AlphaFoldDB" id="A0A061I7T4"/>
<dbReference type="Pfam" id="PF07686">
    <property type="entry name" value="V-set"/>
    <property type="match status" value="1"/>
</dbReference>
<dbReference type="GO" id="GO:0071222">
    <property type="term" value="P:cellular response to lipopolysaccharide"/>
    <property type="evidence" value="ECO:0007669"/>
    <property type="project" value="TreeGrafter"/>
</dbReference>
<keyword evidence="4" id="KW-0732">Signal</keyword>
<dbReference type="GO" id="GO:0006955">
    <property type="term" value="P:immune response"/>
    <property type="evidence" value="ECO:0007669"/>
    <property type="project" value="TreeGrafter"/>
</dbReference>
<keyword evidence="3 11" id="KW-0812">Transmembrane</keyword>
<organism evidence="13 14">
    <name type="scientific">Cricetulus griseus</name>
    <name type="common">Chinese hamster</name>
    <name type="synonym">Cricetulus barabensis griseus</name>
    <dbReference type="NCBI Taxonomy" id="10029"/>
    <lineage>
        <taxon>Eukaryota</taxon>
        <taxon>Metazoa</taxon>
        <taxon>Chordata</taxon>
        <taxon>Craniata</taxon>
        <taxon>Vertebrata</taxon>
        <taxon>Euteleostomi</taxon>
        <taxon>Mammalia</taxon>
        <taxon>Eutheria</taxon>
        <taxon>Euarchontoglires</taxon>
        <taxon>Glires</taxon>
        <taxon>Rodentia</taxon>
        <taxon>Myomorpha</taxon>
        <taxon>Muroidea</taxon>
        <taxon>Cricetidae</taxon>
        <taxon>Cricetinae</taxon>
        <taxon>Cricetulus</taxon>
    </lineage>
</organism>
<gene>
    <name evidence="13" type="ORF">H671_4g13179</name>
</gene>
<dbReference type="GO" id="GO:0031295">
    <property type="term" value="P:T cell costimulation"/>
    <property type="evidence" value="ECO:0007669"/>
    <property type="project" value="InterPro"/>
</dbReference>
<protein>
    <submittedName>
        <fullName evidence="13">T-lymphocyte activation antigen CD80-like protein</fullName>
    </submittedName>
</protein>
<name>A0A061I7T4_CRIGR</name>
<dbReference type="InterPro" id="IPR013162">
    <property type="entry name" value="CD80_C2-set"/>
</dbReference>
<dbReference type="PROSITE" id="PS50835">
    <property type="entry name" value="IG_LIKE"/>
    <property type="match status" value="2"/>
</dbReference>
<dbReference type="InterPro" id="IPR007110">
    <property type="entry name" value="Ig-like_dom"/>
</dbReference>
<keyword evidence="5 11" id="KW-1133">Transmembrane helix</keyword>
<evidence type="ECO:0000256" key="4">
    <source>
        <dbReference type="ARBA" id="ARBA00022729"/>
    </source>
</evidence>
<keyword evidence="9" id="KW-0325">Glycoprotein</keyword>
<evidence type="ECO:0000256" key="8">
    <source>
        <dbReference type="ARBA" id="ARBA00023170"/>
    </source>
</evidence>
<feature type="transmembrane region" description="Helical" evidence="11">
    <location>
        <begin position="311"/>
        <end position="331"/>
    </location>
</feature>
<dbReference type="InterPro" id="IPR013783">
    <property type="entry name" value="Ig-like_fold"/>
</dbReference>
<evidence type="ECO:0000256" key="11">
    <source>
        <dbReference type="SAM" id="Phobius"/>
    </source>
</evidence>
<keyword evidence="10" id="KW-0393">Immunoglobulin domain</keyword>
<dbReference type="GO" id="GO:0042102">
    <property type="term" value="P:positive regulation of T cell proliferation"/>
    <property type="evidence" value="ECO:0007669"/>
    <property type="project" value="TreeGrafter"/>
</dbReference>
<dbReference type="InterPro" id="IPR036179">
    <property type="entry name" value="Ig-like_dom_sf"/>
</dbReference>
<evidence type="ECO:0000313" key="14">
    <source>
        <dbReference type="Proteomes" id="UP000030759"/>
    </source>
</evidence>
<keyword evidence="7" id="KW-1015">Disulfide bond</keyword>
<keyword evidence="2" id="KW-1003">Cell membrane</keyword>
<evidence type="ECO:0000256" key="2">
    <source>
        <dbReference type="ARBA" id="ARBA00022475"/>
    </source>
</evidence>